<feature type="transmembrane region" description="Helical" evidence="1">
    <location>
        <begin position="380"/>
        <end position="399"/>
    </location>
</feature>
<dbReference type="Proteomes" id="UP001549920">
    <property type="component" value="Unassembled WGS sequence"/>
</dbReference>
<keyword evidence="1" id="KW-1133">Transmembrane helix</keyword>
<comment type="caution">
    <text evidence="2">The sequence shown here is derived from an EMBL/GenBank/DDBJ whole genome shotgun (WGS) entry which is preliminary data.</text>
</comment>
<keyword evidence="3" id="KW-1185">Reference proteome</keyword>
<gene>
    <name evidence="2" type="ORF">ABMA27_016094</name>
</gene>
<dbReference type="EMBL" id="JBEUOH010000008">
    <property type="protein sequence ID" value="KAL0884069.1"/>
    <property type="molecule type" value="Genomic_DNA"/>
</dbReference>
<name>A0ABR3I5I7_LOXSC</name>
<keyword evidence="1" id="KW-0812">Transmembrane</keyword>
<feature type="transmembrane region" description="Helical" evidence="1">
    <location>
        <begin position="137"/>
        <end position="163"/>
    </location>
</feature>
<feature type="transmembrane region" description="Helical" evidence="1">
    <location>
        <begin position="266"/>
        <end position="289"/>
    </location>
</feature>
<evidence type="ECO:0000256" key="1">
    <source>
        <dbReference type="SAM" id="Phobius"/>
    </source>
</evidence>
<feature type="transmembrane region" description="Helical" evidence="1">
    <location>
        <begin position="175"/>
        <end position="201"/>
    </location>
</feature>
<sequence length="401" mass="45413">MNLKNVDALSADILDQDLIRIFQPLHLILKLIGCHRVNINYRFVTAPSINQKLYSCIVWLVHALSFVAYVISCHSILGSATVDSMVQRSFAINGVLNTAVAWHNNFCYENLNSQLYVKLQRIDRELKLYNTAFLNKMFFVFSVAASLVITASCIAWILLFNFVLATELCLPLFPVLLMSFANCVEMYLLFHLFIFMIIRVITVNNFLRVKLSTYETSKNADKIKEYMTTNVWSHKTKVNAKIDGFQELVYGVHRILDALADVVTLFRFPVLVFASQAFLCNLCLVQCIVDSIKDKVTGGVHIWEVAVLINLALGLLLVFVAIIAGILTSKLEETRTLSLYVKSALNDGTARDHSKKLLALLTKERFEISIYNIFVLGYRLPLQMFAITATYTIVLLQLATL</sequence>
<organism evidence="2 3">
    <name type="scientific">Loxostege sticticalis</name>
    <name type="common">Beet webworm moth</name>
    <dbReference type="NCBI Taxonomy" id="481309"/>
    <lineage>
        <taxon>Eukaryota</taxon>
        <taxon>Metazoa</taxon>
        <taxon>Ecdysozoa</taxon>
        <taxon>Arthropoda</taxon>
        <taxon>Hexapoda</taxon>
        <taxon>Insecta</taxon>
        <taxon>Pterygota</taxon>
        <taxon>Neoptera</taxon>
        <taxon>Endopterygota</taxon>
        <taxon>Lepidoptera</taxon>
        <taxon>Glossata</taxon>
        <taxon>Ditrysia</taxon>
        <taxon>Pyraloidea</taxon>
        <taxon>Crambidae</taxon>
        <taxon>Pyraustinae</taxon>
        <taxon>Loxostege</taxon>
    </lineage>
</organism>
<proteinExistence type="predicted"/>
<evidence type="ECO:0008006" key="4">
    <source>
        <dbReference type="Google" id="ProtNLM"/>
    </source>
</evidence>
<evidence type="ECO:0000313" key="3">
    <source>
        <dbReference type="Proteomes" id="UP001549920"/>
    </source>
</evidence>
<keyword evidence="1" id="KW-0472">Membrane</keyword>
<reference evidence="2 3" key="1">
    <citation type="submission" date="2024-06" db="EMBL/GenBank/DDBJ databases">
        <title>A chromosome-level genome assembly of beet webworm, Loxostege sticticalis.</title>
        <authorList>
            <person name="Zhang Y."/>
        </authorList>
    </citation>
    <scope>NUCLEOTIDE SEQUENCE [LARGE SCALE GENOMIC DNA]</scope>
    <source>
        <strain evidence="2">AQ026</strain>
        <tissue evidence="2">Whole body</tissue>
    </source>
</reference>
<protein>
    <recommendedName>
        <fullName evidence="4">Gustatory receptor</fullName>
    </recommendedName>
</protein>
<feature type="transmembrane region" description="Helical" evidence="1">
    <location>
        <begin position="301"/>
        <end position="327"/>
    </location>
</feature>
<accession>A0ABR3I5I7</accession>
<feature type="transmembrane region" description="Helical" evidence="1">
    <location>
        <begin position="57"/>
        <end position="77"/>
    </location>
</feature>
<evidence type="ECO:0000313" key="2">
    <source>
        <dbReference type="EMBL" id="KAL0884069.1"/>
    </source>
</evidence>